<accession>A0ACB7CC62</accession>
<dbReference type="Proteomes" id="UP000768646">
    <property type="component" value="Unassembled WGS sequence"/>
</dbReference>
<keyword evidence="2" id="KW-1185">Reference proteome</keyword>
<evidence type="ECO:0000313" key="1">
    <source>
        <dbReference type="EMBL" id="KAG4305173.1"/>
    </source>
</evidence>
<organism evidence="1 2">
    <name type="scientific">Pneumocystis oryctolagi</name>
    <dbReference type="NCBI Taxonomy" id="42067"/>
    <lineage>
        <taxon>Eukaryota</taxon>
        <taxon>Fungi</taxon>
        <taxon>Dikarya</taxon>
        <taxon>Ascomycota</taxon>
        <taxon>Taphrinomycotina</taxon>
        <taxon>Pneumocystomycetes</taxon>
        <taxon>Pneumocystaceae</taxon>
        <taxon>Pneumocystis</taxon>
    </lineage>
</organism>
<comment type="caution">
    <text evidence="1">The sequence shown here is derived from an EMBL/GenBank/DDBJ whole genome shotgun (WGS) entry which is preliminary data.</text>
</comment>
<reference evidence="1 2" key="1">
    <citation type="journal article" date="2021" name="Commun. Biol.">
        <title>Genomic insights into the host specific adaptation of the Pneumocystis genus.</title>
        <authorList>
            <person name="Cisse O.H."/>
            <person name="Ma L."/>
            <person name="Dekker J.P."/>
            <person name="Khil P.P."/>
            <person name="Youn J.-H."/>
            <person name="Brenchley J.M."/>
            <person name="Blair R."/>
            <person name="Pahar B."/>
            <person name="Chabe M."/>
            <person name="Van Rompay K.K.A."/>
            <person name="Keesler R."/>
            <person name="Sukura A."/>
            <person name="Hirsch V."/>
            <person name="Kutty G."/>
            <person name="Liu Y."/>
            <person name="Peng L."/>
            <person name="Chen J."/>
            <person name="Song J."/>
            <person name="Weissenbacher-Lang C."/>
            <person name="Xu J."/>
            <person name="Upham N.S."/>
            <person name="Stajich J.E."/>
            <person name="Cuomo C.A."/>
            <person name="Cushion M.T."/>
            <person name="Kovacs J.A."/>
        </authorList>
    </citation>
    <scope>NUCLEOTIDE SEQUENCE [LARGE SCALE GENOMIC DNA]</scope>
    <source>
        <strain evidence="1 2">RABM</strain>
    </source>
</reference>
<sequence length="221" mass="25747">MNILEWVFGGRKTLQERLRQHQRSLERTQREIERERTKLDAQERRLIAEIRKNAAAGQMETARVKAKDLVRTRKQNDKFVNIKAHLQALVLRIQTIQTHEQIARNMKSAAKLLNSMNQAIHLPALMKIAHDFEQESDMMDQREEMIDDAIDNVIEDDEAENDAIINQVLDEIGIDLRQNLDSIPSIVHSVSNKGLQKTAQPIAESKNEYYDFNERIENLKR</sequence>
<protein>
    <submittedName>
        <fullName evidence="1">Uncharacterized protein</fullName>
    </submittedName>
</protein>
<gene>
    <name evidence="1" type="ORF">PORY_001343</name>
</gene>
<proteinExistence type="predicted"/>
<name>A0ACB7CC62_9ASCO</name>
<dbReference type="EMBL" id="JABTEG010000004">
    <property type="protein sequence ID" value="KAG4305173.1"/>
    <property type="molecule type" value="Genomic_DNA"/>
</dbReference>
<evidence type="ECO:0000313" key="2">
    <source>
        <dbReference type="Proteomes" id="UP000768646"/>
    </source>
</evidence>